<evidence type="ECO:0000256" key="1">
    <source>
        <dbReference type="ARBA" id="ARBA00022975"/>
    </source>
</evidence>
<evidence type="ECO:0000259" key="2">
    <source>
        <dbReference type="Pfam" id="PF12890"/>
    </source>
</evidence>
<dbReference type="InterPro" id="IPR004722">
    <property type="entry name" value="DHOase"/>
</dbReference>
<dbReference type="InterPro" id="IPR050138">
    <property type="entry name" value="DHOase/Allantoinase_Hydrolase"/>
</dbReference>
<keyword evidence="1" id="KW-0665">Pyrimidine biosynthesis</keyword>
<keyword evidence="4" id="KW-1185">Reference proteome</keyword>
<proteinExistence type="predicted"/>
<gene>
    <name evidence="3" type="primary">pyrC2</name>
    <name evidence="3" type="ORF">GCM10011340_19550</name>
</gene>
<feature type="domain" description="Dihydroorotase catalytic" evidence="2">
    <location>
        <begin position="55"/>
        <end position="236"/>
    </location>
</feature>
<accession>A0ABQ3IAB0</accession>
<dbReference type="InterPro" id="IPR032466">
    <property type="entry name" value="Metal_Hydrolase"/>
</dbReference>
<reference evidence="4" key="1">
    <citation type="journal article" date="2019" name="Int. J. Syst. Evol. Microbiol.">
        <title>The Global Catalogue of Microorganisms (GCM) 10K type strain sequencing project: providing services to taxonomists for standard genome sequencing and annotation.</title>
        <authorList>
            <consortium name="The Broad Institute Genomics Platform"/>
            <consortium name="The Broad Institute Genome Sequencing Center for Infectious Disease"/>
            <person name="Wu L."/>
            <person name="Ma J."/>
        </authorList>
    </citation>
    <scope>NUCLEOTIDE SEQUENCE [LARGE SCALE GENOMIC DNA]</scope>
    <source>
        <strain evidence="4">CGMCC 1.15111</strain>
    </source>
</reference>
<dbReference type="Pfam" id="PF12890">
    <property type="entry name" value="DHOase"/>
    <property type="match status" value="1"/>
</dbReference>
<dbReference type="RefSeq" id="WP_189630075.1">
    <property type="nucleotide sequence ID" value="NZ_BNAG01000003.1"/>
</dbReference>
<dbReference type="InterPro" id="IPR024403">
    <property type="entry name" value="DHOase_cat"/>
</dbReference>
<comment type="caution">
    <text evidence="3">The sequence shown here is derived from an EMBL/GenBank/DDBJ whole genome shotgun (WGS) entry which is preliminary data.</text>
</comment>
<evidence type="ECO:0000313" key="4">
    <source>
        <dbReference type="Proteomes" id="UP000658258"/>
    </source>
</evidence>
<dbReference type="Gene3D" id="2.30.40.10">
    <property type="entry name" value="Urease, subunit C, domain 1"/>
    <property type="match status" value="1"/>
</dbReference>
<dbReference type="PANTHER" id="PTHR43668:SF2">
    <property type="entry name" value="ALLANTOINASE"/>
    <property type="match status" value="1"/>
</dbReference>
<name>A0ABQ3IAB0_9BACT</name>
<evidence type="ECO:0000313" key="3">
    <source>
        <dbReference type="EMBL" id="GHE64684.1"/>
    </source>
</evidence>
<dbReference type="CDD" id="cd01317">
    <property type="entry name" value="DHOase_IIa"/>
    <property type="match status" value="1"/>
</dbReference>
<dbReference type="EMBL" id="BNAG01000003">
    <property type="protein sequence ID" value="GHE64684.1"/>
    <property type="molecule type" value="Genomic_DNA"/>
</dbReference>
<dbReference type="InterPro" id="IPR011059">
    <property type="entry name" value="Metal-dep_hydrolase_composite"/>
</dbReference>
<sequence>MEFLIRSAQIIDKSSSFHLQHKDLLISNGIIKTIADNIEYEGQIIEADGLCVSIGWMDMRAHYQDPGNEHKEDLESGAAVSASGGFTDVLLLPNTSPVISSKNAVSYYHKWNKSSAVQLHPMAALTLGCEGKELTEMIDLHTAGAQAFSDGLRPVWHSDIMLKGLQYLQKFNGLLINKAEDEMLSSFGHMNEGKVSTLMGLKGIPVLAETLMIQRDLNLLEYTGGRLHISLVSSGEGLELIRVAKKKGLNVTCDVGVNYLKFTDEDLQDYDTSLKVSPPYRTETDRMALLDGILDGTVDCLVSDHIPHDEESKKLEFDLADFGSSNQQTFFGVVSEALGDSLFDSIELFTSKPRKLLQLRVPQIKEGESACLTLFNNDEWTMNDHTNKSKSVASPLFGQTIKGKVLGIINNGQLVLNDI</sequence>
<protein>
    <submittedName>
        <fullName evidence="3">Dihydroorotase</fullName>
    </submittedName>
</protein>
<dbReference type="PANTHER" id="PTHR43668">
    <property type="entry name" value="ALLANTOINASE"/>
    <property type="match status" value="1"/>
</dbReference>
<dbReference type="SUPFAM" id="SSF51338">
    <property type="entry name" value="Composite domain of metallo-dependent hydrolases"/>
    <property type="match status" value="1"/>
</dbReference>
<dbReference type="SUPFAM" id="SSF51556">
    <property type="entry name" value="Metallo-dependent hydrolases"/>
    <property type="match status" value="1"/>
</dbReference>
<organism evidence="3 4">
    <name type="scientific">Roseivirga thermotolerans</name>
    <dbReference type="NCBI Taxonomy" id="1758176"/>
    <lineage>
        <taxon>Bacteria</taxon>
        <taxon>Pseudomonadati</taxon>
        <taxon>Bacteroidota</taxon>
        <taxon>Cytophagia</taxon>
        <taxon>Cytophagales</taxon>
        <taxon>Roseivirgaceae</taxon>
        <taxon>Roseivirga</taxon>
    </lineage>
</organism>
<dbReference type="Gene3D" id="3.20.20.140">
    <property type="entry name" value="Metal-dependent hydrolases"/>
    <property type="match status" value="1"/>
</dbReference>
<dbReference type="Proteomes" id="UP000658258">
    <property type="component" value="Unassembled WGS sequence"/>
</dbReference>
<dbReference type="NCBIfam" id="TIGR00857">
    <property type="entry name" value="pyrC_multi"/>
    <property type="match status" value="1"/>
</dbReference>